<dbReference type="Proteomes" id="UP000001194">
    <property type="component" value="Unassembled WGS sequence"/>
</dbReference>
<evidence type="ECO:0000313" key="4">
    <source>
        <dbReference type="Proteomes" id="UP000001194"/>
    </source>
</evidence>
<accession>B0DHC6</accession>
<organism evidence="4">
    <name type="scientific">Laccaria bicolor (strain S238N-H82 / ATCC MYA-4686)</name>
    <name type="common">Bicoloured deceiver</name>
    <name type="synonym">Laccaria laccata var. bicolor</name>
    <dbReference type="NCBI Taxonomy" id="486041"/>
    <lineage>
        <taxon>Eukaryota</taxon>
        <taxon>Fungi</taxon>
        <taxon>Dikarya</taxon>
        <taxon>Basidiomycota</taxon>
        <taxon>Agaricomycotina</taxon>
        <taxon>Agaricomycetes</taxon>
        <taxon>Agaricomycetidae</taxon>
        <taxon>Agaricales</taxon>
        <taxon>Agaricineae</taxon>
        <taxon>Hydnangiaceae</taxon>
        <taxon>Laccaria</taxon>
    </lineage>
</organism>
<gene>
    <name evidence="3" type="ORF">LACBIDRAFT_329196</name>
</gene>
<dbReference type="OrthoDB" id="5419821at2759"/>
<feature type="compositionally biased region" description="Low complexity" evidence="1">
    <location>
        <begin position="666"/>
        <end position="680"/>
    </location>
</feature>
<name>B0DHC6_LACBS</name>
<feature type="compositionally biased region" description="Low complexity" evidence="1">
    <location>
        <begin position="447"/>
        <end position="458"/>
    </location>
</feature>
<evidence type="ECO:0000256" key="1">
    <source>
        <dbReference type="SAM" id="MobiDB-lite"/>
    </source>
</evidence>
<feature type="compositionally biased region" description="Polar residues" evidence="1">
    <location>
        <begin position="548"/>
        <end position="570"/>
    </location>
</feature>
<feature type="compositionally biased region" description="Low complexity" evidence="1">
    <location>
        <begin position="529"/>
        <end position="541"/>
    </location>
</feature>
<proteinExistence type="predicted"/>
<feature type="region of interest" description="Disordered" evidence="1">
    <location>
        <begin position="823"/>
        <end position="859"/>
    </location>
</feature>
<feature type="compositionally biased region" description="Low complexity" evidence="1">
    <location>
        <begin position="897"/>
        <end position="911"/>
    </location>
</feature>
<protein>
    <submittedName>
        <fullName evidence="3">Predicted protein</fullName>
    </submittedName>
</protein>
<dbReference type="InterPro" id="IPR004919">
    <property type="entry name" value="GmrSD_N"/>
</dbReference>
<feature type="region of interest" description="Disordered" evidence="1">
    <location>
        <begin position="435"/>
        <end position="770"/>
    </location>
</feature>
<dbReference type="Pfam" id="PF03235">
    <property type="entry name" value="GmrSD_N"/>
    <property type="match status" value="1"/>
</dbReference>
<dbReference type="GeneID" id="6078915"/>
<evidence type="ECO:0000313" key="3">
    <source>
        <dbReference type="EMBL" id="EDR05990.1"/>
    </source>
</evidence>
<feature type="compositionally biased region" description="Acidic residues" evidence="1">
    <location>
        <begin position="7"/>
        <end position="26"/>
    </location>
</feature>
<feature type="compositionally biased region" description="Low complexity" evidence="1">
    <location>
        <begin position="601"/>
        <end position="617"/>
    </location>
</feature>
<dbReference type="KEGG" id="lbc:LACBIDRAFT_329196"/>
<feature type="domain" description="GmrSD restriction endonucleases N-terminal" evidence="2">
    <location>
        <begin position="94"/>
        <end position="227"/>
    </location>
</feature>
<feature type="region of interest" description="Disordered" evidence="1">
    <location>
        <begin position="877"/>
        <end position="958"/>
    </location>
</feature>
<feature type="compositionally biased region" description="Polar residues" evidence="1">
    <location>
        <begin position="842"/>
        <end position="853"/>
    </location>
</feature>
<dbReference type="PANTHER" id="PTHR39639">
    <property type="entry name" value="CHROMOSOME 16, WHOLE GENOME SHOTGUN SEQUENCE"/>
    <property type="match status" value="1"/>
</dbReference>
<sequence>MTQRDELDADLTDESDDEEEDEGELDLLEHTRTSRPLATASRPLETASRAPTRPTTQRETARSRAAARQRDDQNSSTYLNQPVQTSYTTSLFFDLLEQNYIDLEPEYQRDIVWSEQKQMNLIDSLHHNYFVPPLVFAIIDGSSVKGSEKRTCIDGKQRLTSILRFMKGEIALTISITHKKLWWTKRHGENKRLLSADWKMSFKQKAILCVDYKGLTPEQEREIFQRVQMGVPLTSNERLAAINGPLADCIRDLKKWINSFSGFELYMDWNECGAKARVFQVLAQVVYLIDHASNKKRLEPNVRRLETWLYSKNQSPDLAKTSAAARLTMGIYCRIIAHPTYGAPITKSSHGGLSTIEFVGISLLIFRFKDTLSDCQMSHAIDLLRYDARINDKKNALATFKHVSEFVYKRVPVSKLNTDENSVVAAKMPFLQSTTGKPVTMPMRVDASASASSRVKPPSSKRKRVEVEESDDDDGVPLSQKKKAVALKRRKASPRPQENDDESDDGVITSAPPSKPKSAIRANLKKPRSAAATSPATAGRTTIKRSTTKLGSSNPAKASTSYTTQTQTVIPTIRPNPKSCTPVGSAVSSPRLGVIPLPAETSSSSSVTQAMSVSATARLSKPLPTRKAFSPVSSASNKPPGGQGQASMTGRQTSVAGPSTFFDRPSTSSDKPSASSNRLASVREAKAAAAAVASNLASSKPLPACSKPSSIVSKPVASGSKLVSTSAIPMSTSSKPIPTSSKPLSTTSKATPTPPTSGGDPWRGTALGLQNAQRLPAYMVPGAQKPHLPHFKKNVLDAGTIPASPVDDDDDGLAKIESCLAYRRPSQDQLPSPALETPHLAGSNTNSRPSSRGVNRVPSDLLSGRLSKLKLYTPTHATVPLPPTPVSASSSGHPIFPSASSPSSSSANSSPHIGGVATPGLPTPITPNFTTFPMESRWGGATPGRRASPPMDDNKREADICKSKVSIRARVK</sequence>
<feature type="compositionally biased region" description="Basic residues" evidence="1">
    <location>
        <begin position="480"/>
        <end position="493"/>
    </location>
</feature>
<dbReference type="EMBL" id="DS547110">
    <property type="protein sequence ID" value="EDR05990.1"/>
    <property type="molecule type" value="Genomic_DNA"/>
</dbReference>
<evidence type="ECO:0000259" key="2">
    <source>
        <dbReference type="Pfam" id="PF03235"/>
    </source>
</evidence>
<dbReference type="HOGENOM" id="CLU_305239_0_0_1"/>
<dbReference type="STRING" id="486041.B0DHC6"/>
<dbReference type="RefSeq" id="XP_001883278.1">
    <property type="nucleotide sequence ID" value="XM_001883243.1"/>
</dbReference>
<dbReference type="AlphaFoldDB" id="B0DHC6"/>
<feature type="compositionally biased region" description="Polar residues" evidence="1">
    <location>
        <begin position="645"/>
        <end position="657"/>
    </location>
</feature>
<feature type="compositionally biased region" description="Low complexity" evidence="1">
    <location>
        <begin position="729"/>
        <end position="751"/>
    </location>
</feature>
<feature type="region of interest" description="Disordered" evidence="1">
    <location>
        <begin position="1"/>
        <end position="81"/>
    </location>
</feature>
<feature type="compositionally biased region" description="Low complexity" evidence="1">
    <location>
        <begin position="687"/>
        <end position="700"/>
    </location>
</feature>
<dbReference type="PANTHER" id="PTHR39639:SF1">
    <property type="entry name" value="DUF262 DOMAIN-CONTAINING PROTEIN"/>
    <property type="match status" value="1"/>
</dbReference>
<reference evidence="3 4" key="1">
    <citation type="journal article" date="2008" name="Nature">
        <title>The genome of Laccaria bicolor provides insights into mycorrhizal symbiosis.</title>
        <authorList>
            <person name="Martin F."/>
            <person name="Aerts A."/>
            <person name="Ahren D."/>
            <person name="Brun A."/>
            <person name="Danchin E.G.J."/>
            <person name="Duchaussoy F."/>
            <person name="Gibon J."/>
            <person name="Kohler A."/>
            <person name="Lindquist E."/>
            <person name="Pereda V."/>
            <person name="Salamov A."/>
            <person name="Shapiro H.J."/>
            <person name="Wuyts J."/>
            <person name="Blaudez D."/>
            <person name="Buee M."/>
            <person name="Brokstein P."/>
            <person name="Canbaeck B."/>
            <person name="Cohen D."/>
            <person name="Courty P.E."/>
            <person name="Coutinho P.M."/>
            <person name="Delaruelle C."/>
            <person name="Detter J.C."/>
            <person name="Deveau A."/>
            <person name="DiFazio S."/>
            <person name="Duplessis S."/>
            <person name="Fraissinet-Tachet L."/>
            <person name="Lucic E."/>
            <person name="Frey-Klett P."/>
            <person name="Fourrey C."/>
            <person name="Feussner I."/>
            <person name="Gay G."/>
            <person name="Grimwood J."/>
            <person name="Hoegger P.J."/>
            <person name="Jain P."/>
            <person name="Kilaru S."/>
            <person name="Labbe J."/>
            <person name="Lin Y.C."/>
            <person name="Legue V."/>
            <person name="Le Tacon F."/>
            <person name="Marmeisse R."/>
            <person name="Melayah D."/>
            <person name="Montanini B."/>
            <person name="Muratet M."/>
            <person name="Nehls U."/>
            <person name="Niculita-Hirzel H."/>
            <person name="Oudot-Le Secq M.P."/>
            <person name="Peter M."/>
            <person name="Quesneville H."/>
            <person name="Rajashekar B."/>
            <person name="Reich M."/>
            <person name="Rouhier N."/>
            <person name="Schmutz J."/>
            <person name="Yin T."/>
            <person name="Chalot M."/>
            <person name="Henrissat B."/>
            <person name="Kuees U."/>
            <person name="Lucas S."/>
            <person name="Van de Peer Y."/>
            <person name="Podila G.K."/>
            <person name="Polle A."/>
            <person name="Pukkila P.J."/>
            <person name="Richardson P.M."/>
            <person name="Rouze P."/>
            <person name="Sanders I.R."/>
            <person name="Stajich J.E."/>
            <person name="Tunlid A."/>
            <person name="Tuskan G."/>
            <person name="Grigoriev I.V."/>
        </authorList>
    </citation>
    <scope>NUCLEOTIDE SEQUENCE [LARGE SCALE GENOMIC DNA]</scope>
    <source>
        <strain evidence="4">S238N-H82 / ATCC MYA-4686</strain>
    </source>
</reference>
<keyword evidence="4" id="KW-1185">Reference proteome</keyword>
<dbReference type="InParanoid" id="B0DHC6"/>
<feature type="compositionally biased region" description="Low complexity" evidence="1">
    <location>
        <begin position="55"/>
        <end position="66"/>
    </location>
</feature>